<keyword evidence="2" id="KW-0812">Transmembrane</keyword>
<feature type="compositionally biased region" description="Basic and acidic residues" evidence="1">
    <location>
        <begin position="735"/>
        <end position="753"/>
    </location>
</feature>
<dbReference type="Proteomes" id="UP001153069">
    <property type="component" value="Unassembled WGS sequence"/>
</dbReference>
<evidence type="ECO:0000256" key="2">
    <source>
        <dbReference type="SAM" id="Phobius"/>
    </source>
</evidence>
<feature type="transmembrane region" description="Helical" evidence="2">
    <location>
        <begin position="79"/>
        <end position="97"/>
    </location>
</feature>
<feature type="region of interest" description="Disordered" evidence="1">
    <location>
        <begin position="727"/>
        <end position="770"/>
    </location>
</feature>
<dbReference type="OrthoDB" id="48213at2759"/>
<accession>A0A9N8EZL8</accession>
<organism evidence="3 4">
    <name type="scientific">Seminavis robusta</name>
    <dbReference type="NCBI Taxonomy" id="568900"/>
    <lineage>
        <taxon>Eukaryota</taxon>
        <taxon>Sar</taxon>
        <taxon>Stramenopiles</taxon>
        <taxon>Ochrophyta</taxon>
        <taxon>Bacillariophyta</taxon>
        <taxon>Bacillariophyceae</taxon>
        <taxon>Bacillariophycidae</taxon>
        <taxon>Naviculales</taxon>
        <taxon>Naviculaceae</taxon>
        <taxon>Seminavis</taxon>
    </lineage>
</organism>
<name>A0A9N8EZL8_9STRA</name>
<dbReference type="EMBL" id="CAICTM010002030">
    <property type="protein sequence ID" value="CAB9527630.1"/>
    <property type="molecule type" value="Genomic_DNA"/>
</dbReference>
<evidence type="ECO:0000256" key="1">
    <source>
        <dbReference type="SAM" id="MobiDB-lite"/>
    </source>
</evidence>
<feature type="region of interest" description="Disordered" evidence="1">
    <location>
        <begin position="132"/>
        <end position="153"/>
    </location>
</feature>
<evidence type="ECO:0000313" key="3">
    <source>
        <dbReference type="EMBL" id="CAB9527630.1"/>
    </source>
</evidence>
<sequence>MDTFEIEAPDDHQPLFSTHYSASSRHHEDGGGMGRFLSRTNYSLFGQGEPSASDGGIVREYIQYAIAQIQQLSVPAKKMLGACLALLAIFVFWIGTIRGSKENNRPMMVTGDQHDNIPPPIPVAHSFSFGGLNNVNHNNRDKEPPPPPPPPDIVLEEQLQDVLEDEELEEEIEMDVSLRMGPWDVTLENKLNEQAHYLHDPYLSPFSSGIYTASEEELDKRQDAFSERMQRIKEEFGEWNNPPPRMSNPVDFDAYLYRDIPLEHFTGLNAWQRDKKYLAKFLDEADALIEAVKEGIMQEYGKPNVHEKQPFDVIIGTDNLEVLNGTAVNHSTLEPLPGVAYLSTPAWDGLVRKLLHAIITEDYFYVVVAGTMETYGANNFAQSQVMQFNYIMEPVLHKLGITLISRNMGMNASTAVSALGGADIYGETDILWHIQDEHTEERPGVFDLLHRQAIMSGERVPIILSSNTDELTLASKRSAWVGNIQPGIQMCHKTHMPVCQLCAPTHDQEHRCEHVYNSVCWEPRSDWNGVAQHNGVGMHDKGFPGYREHQLEGRKMTLLVLQGLHAAIDIWRQELLSSGEKSSLPLDPSLWHVGETYTAIRKSVMTLKDRKPGEAAGLTASCELLMKDLDPRICHVPMRAWTEWTPRVVPSDLRLSAIVNNLIEGMEDDDEDAYDGPDIVPLAWLVPDPYLDVHMIAIAANNTLVEDDDAFLDEMYWGGRRLEIADQHNGGPISRSRERPFSADDRKNADSAKRPAQTTVDPAESSSHSRRTMIIEEPEHVAAGSGWRLVGAPHGFCDGSAQSRCRRTSHNPCLLANFNHFKGSIMGTVKTGWLKFLVAGVHHGIVLARLEFGHMKLPDDFVFDLSVNGQVKSYKPEELSAWSTTIVDGLTVYPLVLESKFPSEKSPGLPDSYDVAIRIQSQQNPNSQVRISHVYFA</sequence>
<evidence type="ECO:0000313" key="4">
    <source>
        <dbReference type="Proteomes" id="UP001153069"/>
    </source>
</evidence>
<proteinExistence type="predicted"/>
<dbReference type="AlphaFoldDB" id="A0A9N8EZL8"/>
<keyword evidence="2" id="KW-0472">Membrane</keyword>
<feature type="compositionally biased region" description="Polar residues" evidence="1">
    <location>
        <begin position="756"/>
        <end position="766"/>
    </location>
</feature>
<gene>
    <name evidence="3" type="ORF">SEMRO_2032_G311910.1</name>
</gene>
<keyword evidence="4" id="KW-1185">Reference proteome</keyword>
<comment type="caution">
    <text evidence="3">The sequence shown here is derived from an EMBL/GenBank/DDBJ whole genome shotgun (WGS) entry which is preliminary data.</text>
</comment>
<reference evidence="3" key="1">
    <citation type="submission" date="2020-06" db="EMBL/GenBank/DDBJ databases">
        <authorList>
            <consortium name="Plant Systems Biology data submission"/>
        </authorList>
    </citation>
    <scope>NUCLEOTIDE SEQUENCE</scope>
    <source>
        <strain evidence="3">D6</strain>
    </source>
</reference>
<protein>
    <submittedName>
        <fullName evidence="3">Uncharacterized protein</fullName>
    </submittedName>
</protein>
<keyword evidence="2" id="KW-1133">Transmembrane helix</keyword>